<dbReference type="Proteomes" id="UP000180235">
    <property type="component" value="Chromosome"/>
</dbReference>
<organism evidence="2 3">
    <name type="scientific">Gloeomargarita lithophora Alchichica-D10</name>
    <dbReference type="NCBI Taxonomy" id="1188229"/>
    <lineage>
        <taxon>Bacteria</taxon>
        <taxon>Bacillati</taxon>
        <taxon>Cyanobacteriota</taxon>
        <taxon>Cyanophyceae</taxon>
        <taxon>Gloeomargaritales</taxon>
        <taxon>Gloeomargaritaceae</taxon>
        <taxon>Gloeomargarita</taxon>
    </lineage>
</organism>
<evidence type="ECO:0000313" key="2">
    <source>
        <dbReference type="EMBL" id="APB32311.1"/>
    </source>
</evidence>
<dbReference type="KEGG" id="glt:GlitD10_0010"/>
<reference evidence="2 3" key="1">
    <citation type="submission" date="2016-10" db="EMBL/GenBank/DDBJ databases">
        <title>Description of Gloeomargarita lithophora gen. nov., sp. nov., a thylakoid-bearing basal-branching cyanobacterium with intracellular carbonates, and proposal for Gloeomargaritales ord. nov.</title>
        <authorList>
            <person name="Moreira D."/>
            <person name="Tavera R."/>
            <person name="Benzerara K."/>
            <person name="Skouri-Panet F."/>
            <person name="Couradeau E."/>
            <person name="Gerard E."/>
            <person name="Loussert C."/>
            <person name="Novelo E."/>
            <person name="Zivanovic Y."/>
            <person name="Lopez-Garcia P."/>
        </authorList>
    </citation>
    <scope>NUCLEOTIDE SEQUENCE [LARGE SCALE GENOMIC DNA]</scope>
    <source>
        <strain evidence="2 3">D10</strain>
    </source>
</reference>
<feature type="coiled-coil region" evidence="1">
    <location>
        <begin position="6"/>
        <end position="76"/>
    </location>
</feature>
<accession>A0A1J0A8R3</accession>
<name>A0A1J0A8R3_9CYAN</name>
<protein>
    <submittedName>
        <fullName evidence="2">Uncharacterized protein</fullName>
    </submittedName>
</protein>
<proteinExistence type="predicted"/>
<dbReference type="OrthoDB" id="569160at2"/>
<dbReference type="STRING" id="1188229.GlitD10_0010"/>
<dbReference type="Pfam" id="PF11285">
    <property type="entry name" value="DUF3086"/>
    <property type="match status" value="1"/>
</dbReference>
<evidence type="ECO:0000313" key="3">
    <source>
        <dbReference type="Proteomes" id="UP000180235"/>
    </source>
</evidence>
<dbReference type="InterPro" id="IPR021437">
    <property type="entry name" value="DUF3086"/>
</dbReference>
<dbReference type="EMBL" id="CP017675">
    <property type="protein sequence ID" value="APB32311.1"/>
    <property type="molecule type" value="Genomic_DNA"/>
</dbReference>
<gene>
    <name evidence="2" type="ORF">GlitD10_0010</name>
</gene>
<keyword evidence="1" id="KW-0175">Coiled coil</keyword>
<evidence type="ECO:0000256" key="1">
    <source>
        <dbReference type="SAM" id="Coils"/>
    </source>
</evidence>
<dbReference type="RefSeq" id="WP_071453068.1">
    <property type="nucleotide sequence ID" value="NZ_CP017675.1"/>
</dbReference>
<dbReference type="AlphaFoldDB" id="A0A1J0A8R3"/>
<keyword evidence="3" id="KW-1185">Reference proteome</keyword>
<sequence>MEPGDVMAVEAQVQQLQAEITRLQAEKADWQNQVQQAQTQLQQVLPSALRELEERKQKLQISIEQLERRQERIQKEMRSTFAGTSQDIAVRVQGFKDYLRGALQDLVASVEELPLLPAPPSAPVVAPEPTPSLRPTKAAPLKLAAETYADQVEVIEECLEQYRSQPDYYGPAWQLRRTFEPVQEERVRRWFLEQGGRGALRSLGSRLQNILVTAAVISILRQLYDIDLRVLVLANSPERLGEWRRGLQDCLGITRSDFGAEGGILLFEAAEALAQKADRLEREDLVPLIVMDEGDGTVPVGLLQFPLWLTFAPDPKKMRQRLAEDDEFDFKLF</sequence>